<evidence type="ECO:0000256" key="1">
    <source>
        <dbReference type="SAM" id="SignalP"/>
    </source>
</evidence>
<dbReference type="EMBL" id="HAHI01000453">
    <property type="protein sequence ID" value="SNX36500.1"/>
    <property type="molecule type" value="Transcribed_RNA"/>
</dbReference>
<protein>
    <submittedName>
        <fullName evidence="2">U33-Sparatoxin-Hju1a_1</fullName>
    </submittedName>
</protein>
<dbReference type="AlphaFoldDB" id="A0A4Q8K2W2"/>
<feature type="chain" id="PRO_5033830906" evidence="1">
    <location>
        <begin position="21"/>
        <end position="73"/>
    </location>
</feature>
<name>A0A4Q8K2W2_9ARAC</name>
<dbReference type="EMBL" id="HAHI01000761">
    <property type="protein sequence ID" value="SNX37746.1"/>
    <property type="molecule type" value="Transcribed_RNA"/>
</dbReference>
<dbReference type="EMBL" id="HAHI01000440">
    <property type="protein sequence ID" value="SNX36435.1"/>
    <property type="molecule type" value="Transcribed_RNA"/>
</dbReference>
<dbReference type="EMBL" id="HAHI01000114">
    <property type="protein sequence ID" value="SNX33795.1"/>
    <property type="molecule type" value="Transcribed_RNA"/>
</dbReference>
<reference evidence="2" key="1">
    <citation type="submission" date="2017-05" db="EMBL/GenBank/DDBJ databases">
        <authorList>
            <person name="QRISCLOUD D."/>
        </authorList>
    </citation>
    <scope>NUCLEOTIDE SEQUENCE</scope>
</reference>
<accession>A0A4Q8K2W2</accession>
<proteinExistence type="predicted"/>
<keyword evidence="1" id="KW-0732">Signal</keyword>
<feature type="signal peptide" evidence="1">
    <location>
        <begin position="1"/>
        <end position="20"/>
    </location>
</feature>
<dbReference type="EMBL" id="HAHI01000407">
    <property type="protein sequence ID" value="SNX36249.1"/>
    <property type="molecule type" value="Transcribed_RNA"/>
</dbReference>
<reference evidence="2" key="2">
    <citation type="submission" date="2019-05" db="EMBL/GenBank/DDBJ databases">
        <title>Unravelling the molecular evolution of spider venoms.</title>
        <authorList>
            <person name="Pineda S."/>
        </authorList>
    </citation>
    <scope>NUCLEOTIDE SEQUENCE</scope>
</reference>
<dbReference type="SUPFAM" id="SSF57059">
    <property type="entry name" value="omega toxin-like"/>
    <property type="match status" value="1"/>
</dbReference>
<evidence type="ECO:0000313" key="2">
    <source>
        <dbReference type="EMBL" id="SNX33795.1"/>
    </source>
</evidence>
<sequence>MKIIAVMMLLFIAFSVVSLAEKSIEGQEMNPVMARDDDDTCLGHMSWCSGSDKPCCKGHRCRLWCKKLLWGEK</sequence>
<organism evidence="2">
    <name type="scientific">Heteropoda jugulans</name>
    <dbReference type="NCBI Taxonomy" id="1358901"/>
    <lineage>
        <taxon>Eukaryota</taxon>
        <taxon>Metazoa</taxon>
        <taxon>Ecdysozoa</taxon>
        <taxon>Arthropoda</taxon>
        <taxon>Chelicerata</taxon>
        <taxon>Arachnida</taxon>
        <taxon>Araneae</taxon>
        <taxon>Araneomorphae</taxon>
        <taxon>Entelegynae</taxon>
        <taxon>Dionycha</taxon>
        <taxon>Sparassidae</taxon>
        <taxon>Heteropoda</taxon>
    </lineage>
</organism>